<keyword evidence="4 8" id="KW-0479">Metal-binding</keyword>
<evidence type="ECO:0000256" key="2">
    <source>
        <dbReference type="ARBA" id="ARBA00022649"/>
    </source>
</evidence>
<keyword evidence="2 8" id="KW-1277">Toxin-antitoxin system</keyword>
<dbReference type="OrthoDB" id="531354at2"/>
<dbReference type="RefSeq" id="WP_012120195.1">
    <property type="nucleotide sequence ID" value="NC_009767.1"/>
</dbReference>
<evidence type="ECO:0000256" key="7">
    <source>
        <dbReference type="ARBA" id="ARBA00038093"/>
    </source>
</evidence>
<feature type="domain" description="PIN" evidence="9">
    <location>
        <begin position="9"/>
        <end position="124"/>
    </location>
</feature>
<evidence type="ECO:0000313" key="11">
    <source>
        <dbReference type="Proteomes" id="UP000000263"/>
    </source>
</evidence>
<keyword evidence="3 8" id="KW-0540">Nuclease</keyword>
<dbReference type="Proteomes" id="UP000000263">
    <property type="component" value="Chromosome"/>
</dbReference>
<dbReference type="Pfam" id="PF01850">
    <property type="entry name" value="PIN"/>
    <property type="match status" value="1"/>
</dbReference>
<dbReference type="Gene3D" id="3.40.50.1010">
    <property type="entry name" value="5'-nuclease"/>
    <property type="match status" value="1"/>
</dbReference>
<keyword evidence="6 8" id="KW-0460">Magnesium</keyword>
<dbReference type="HOGENOM" id="CLU_118482_5_2_0"/>
<dbReference type="EC" id="3.1.-.-" evidence="8"/>
<accession>A7NJU7</accession>
<evidence type="ECO:0000256" key="4">
    <source>
        <dbReference type="ARBA" id="ARBA00022723"/>
    </source>
</evidence>
<dbReference type="PANTHER" id="PTHR33653:SF1">
    <property type="entry name" value="RIBONUCLEASE VAPC2"/>
    <property type="match status" value="1"/>
</dbReference>
<evidence type="ECO:0000256" key="8">
    <source>
        <dbReference type="HAMAP-Rule" id="MF_00265"/>
    </source>
</evidence>
<dbReference type="GO" id="GO:0090729">
    <property type="term" value="F:toxin activity"/>
    <property type="evidence" value="ECO:0007669"/>
    <property type="project" value="UniProtKB-KW"/>
</dbReference>
<dbReference type="CDD" id="cd18744">
    <property type="entry name" value="PIN_VapC4-5_FitB-like"/>
    <property type="match status" value="1"/>
</dbReference>
<dbReference type="GO" id="GO:0000287">
    <property type="term" value="F:magnesium ion binding"/>
    <property type="evidence" value="ECO:0007669"/>
    <property type="project" value="UniProtKB-UniRule"/>
</dbReference>
<evidence type="ECO:0000259" key="9">
    <source>
        <dbReference type="Pfam" id="PF01850"/>
    </source>
</evidence>
<evidence type="ECO:0000313" key="10">
    <source>
        <dbReference type="EMBL" id="ABU57767.1"/>
    </source>
</evidence>
<dbReference type="KEGG" id="rca:Rcas_1675"/>
<dbReference type="GO" id="GO:0004540">
    <property type="term" value="F:RNA nuclease activity"/>
    <property type="evidence" value="ECO:0007669"/>
    <property type="project" value="InterPro"/>
</dbReference>
<evidence type="ECO:0000256" key="5">
    <source>
        <dbReference type="ARBA" id="ARBA00022801"/>
    </source>
</evidence>
<comment type="similarity">
    <text evidence="7 8">Belongs to the PINc/VapC protein family.</text>
</comment>
<evidence type="ECO:0000256" key="3">
    <source>
        <dbReference type="ARBA" id="ARBA00022722"/>
    </source>
</evidence>
<dbReference type="InterPro" id="IPR050556">
    <property type="entry name" value="Type_II_TA_system_RNase"/>
</dbReference>
<keyword evidence="11" id="KW-1185">Reference proteome</keyword>
<dbReference type="AlphaFoldDB" id="A7NJU7"/>
<keyword evidence="8" id="KW-0800">Toxin</keyword>
<evidence type="ECO:0000256" key="6">
    <source>
        <dbReference type="ARBA" id="ARBA00022842"/>
    </source>
</evidence>
<dbReference type="InterPro" id="IPR022907">
    <property type="entry name" value="VapC_family"/>
</dbReference>
<keyword evidence="5 8" id="KW-0378">Hydrolase</keyword>
<dbReference type="HAMAP" id="MF_00265">
    <property type="entry name" value="VapC_Nob1"/>
    <property type="match status" value="1"/>
</dbReference>
<feature type="binding site" evidence="8">
    <location>
        <position position="11"/>
    </location>
    <ligand>
        <name>Mg(2+)</name>
        <dbReference type="ChEBI" id="CHEBI:18420"/>
    </ligand>
</feature>
<dbReference type="PANTHER" id="PTHR33653">
    <property type="entry name" value="RIBONUCLEASE VAPC2"/>
    <property type="match status" value="1"/>
</dbReference>
<dbReference type="GO" id="GO:0016787">
    <property type="term" value="F:hydrolase activity"/>
    <property type="evidence" value="ECO:0007669"/>
    <property type="project" value="UniProtKB-KW"/>
</dbReference>
<dbReference type="InterPro" id="IPR002716">
    <property type="entry name" value="PIN_dom"/>
</dbReference>
<reference evidence="10 11" key="1">
    <citation type="submission" date="2007-08" db="EMBL/GenBank/DDBJ databases">
        <title>Complete sequence of Roseiflexus castenholzii DSM 13941.</title>
        <authorList>
            <consortium name="US DOE Joint Genome Institute"/>
            <person name="Copeland A."/>
            <person name="Lucas S."/>
            <person name="Lapidus A."/>
            <person name="Barry K."/>
            <person name="Glavina del Rio T."/>
            <person name="Dalin E."/>
            <person name="Tice H."/>
            <person name="Pitluck S."/>
            <person name="Thompson L.S."/>
            <person name="Brettin T."/>
            <person name="Bruce D."/>
            <person name="Detter J.C."/>
            <person name="Han C."/>
            <person name="Tapia R."/>
            <person name="Schmutz J."/>
            <person name="Larimer F."/>
            <person name="Land M."/>
            <person name="Hauser L."/>
            <person name="Kyrpides N."/>
            <person name="Mikhailova N."/>
            <person name="Bryant D.A."/>
            <person name="Hanada S."/>
            <person name="Tsukatani Y."/>
            <person name="Richardson P."/>
        </authorList>
    </citation>
    <scope>NUCLEOTIDE SEQUENCE [LARGE SCALE GENOMIC DNA]</scope>
    <source>
        <strain evidence="11">DSM 13941 / HLO8</strain>
    </source>
</reference>
<feature type="binding site" evidence="8">
    <location>
        <position position="103"/>
    </location>
    <ligand>
        <name>Mg(2+)</name>
        <dbReference type="ChEBI" id="CHEBI:18420"/>
    </ligand>
</feature>
<dbReference type="STRING" id="383372.Rcas_1675"/>
<name>A7NJU7_ROSCS</name>
<dbReference type="SUPFAM" id="SSF88723">
    <property type="entry name" value="PIN domain-like"/>
    <property type="match status" value="1"/>
</dbReference>
<dbReference type="eggNOG" id="COG1487">
    <property type="taxonomic scope" value="Bacteria"/>
</dbReference>
<comment type="cofactor">
    <cofactor evidence="1 8">
        <name>Mg(2+)</name>
        <dbReference type="ChEBI" id="CHEBI:18420"/>
    </cofactor>
</comment>
<gene>
    <name evidence="8" type="primary">vapC</name>
    <name evidence="10" type="ordered locus">Rcas_1675</name>
</gene>
<organism evidence="10 11">
    <name type="scientific">Roseiflexus castenholzii (strain DSM 13941 / HLO8)</name>
    <dbReference type="NCBI Taxonomy" id="383372"/>
    <lineage>
        <taxon>Bacteria</taxon>
        <taxon>Bacillati</taxon>
        <taxon>Chloroflexota</taxon>
        <taxon>Chloroflexia</taxon>
        <taxon>Chloroflexales</taxon>
        <taxon>Roseiflexineae</taxon>
        <taxon>Roseiflexaceae</taxon>
        <taxon>Roseiflexus</taxon>
    </lineage>
</organism>
<comment type="function">
    <text evidence="8">Toxic component of a toxin-antitoxin (TA) system. An RNase.</text>
</comment>
<protein>
    <recommendedName>
        <fullName evidence="8">Ribonuclease VapC</fullName>
        <shortName evidence="8">RNase VapC</shortName>
        <ecNumber evidence="8">3.1.-.-</ecNumber>
    </recommendedName>
    <alternativeName>
        <fullName evidence="8">Toxin VapC</fullName>
    </alternativeName>
</protein>
<dbReference type="InterPro" id="IPR029060">
    <property type="entry name" value="PIN-like_dom_sf"/>
</dbReference>
<evidence type="ECO:0000256" key="1">
    <source>
        <dbReference type="ARBA" id="ARBA00001946"/>
    </source>
</evidence>
<sequence>MSQPIRASLLDTDILSAVMRQHPVALARARAYLGVHHRLTFSMLTRYEILRGLYAKHATAQLVAFDRLCSVSAILPLTDAIVVRAAAIYADLHQRGALIGDADILIAATGLEHGLVVVTNNASHYQRC</sequence>
<proteinExistence type="inferred from homology"/>
<dbReference type="EMBL" id="CP000804">
    <property type="protein sequence ID" value="ABU57767.1"/>
    <property type="molecule type" value="Genomic_DNA"/>
</dbReference>